<dbReference type="Proteomes" id="UP001055868">
    <property type="component" value="Chromosome"/>
</dbReference>
<dbReference type="EMBL" id="CP097218">
    <property type="protein sequence ID" value="UQN29723.1"/>
    <property type="molecule type" value="Genomic_DNA"/>
</dbReference>
<feature type="compositionally biased region" description="Basic and acidic residues" evidence="1">
    <location>
        <begin position="29"/>
        <end position="79"/>
    </location>
</feature>
<sequence>MTEGAHGEDRRSGRVVISSLTGKPIPWDDGDRTSGAHGDGARAPRRGDEPRVIPDRASEDAPEAGERSGHDAEILRDVPPHWGTGA</sequence>
<protein>
    <submittedName>
        <fullName evidence="2">Uncharacterized protein</fullName>
    </submittedName>
</protein>
<name>A0ABY4N8J4_9MICO</name>
<evidence type="ECO:0000256" key="1">
    <source>
        <dbReference type="SAM" id="MobiDB-lite"/>
    </source>
</evidence>
<keyword evidence="3" id="KW-1185">Reference proteome</keyword>
<proteinExistence type="predicted"/>
<feature type="region of interest" description="Disordered" evidence="1">
    <location>
        <begin position="1"/>
        <end position="86"/>
    </location>
</feature>
<feature type="compositionally biased region" description="Basic and acidic residues" evidence="1">
    <location>
        <begin position="1"/>
        <end position="12"/>
    </location>
</feature>
<reference evidence="2" key="1">
    <citation type="submission" date="2022-05" db="EMBL/GenBank/DDBJ databases">
        <title>Genomic analysis of Brachybacterium sp. CBA3104.</title>
        <authorList>
            <person name="Roh S.W."/>
            <person name="Kim Y.B."/>
            <person name="Kim Y."/>
        </authorList>
    </citation>
    <scope>NUCLEOTIDE SEQUENCE</scope>
    <source>
        <strain evidence="2">CBA3104</strain>
    </source>
</reference>
<evidence type="ECO:0000313" key="2">
    <source>
        <dbReference type="EMBL" id="UQN29723.1"/>
    </source>
</evidence>
<gene>
    <name evidence="2" type="ORF">M4486_19180</name>
</gene>
<evidence type="ECO:0000313" key="3">
    <source>
        <dbReference type="Proteomes" id="UP001055868"/>
    </source>
</evidence>
<organism evidence="2 3">
    <name type="scientific">Brachybacterium kimchii</name>
    <dbReference type="NCBI Taxonomy" id="2942909"/>
    <lineage>
        <taxon>Bacteria</taxon>
        <taxon>Bacillati</taxon>
        <taxon>Actinomycetota</taxon>
        <taxon>Actinomycetes</taxon>
        <taxon>Micrococcales</taxon>
        <taxon>Dermabacteraceae</taxon>
        <taxon>Brachybacterium</taxon>
    </lineage>
</organism>
<dbReference type="RefSeq" id="WP_249478909.1">
    <property type="nucleotide sequence ID" value="NZ_CP097218.1"/>
</dbReference>
<accession>A0ABY4N8J4</accession>